<dbReference type="AlphaFoldDB" id="A0A2M7QBJ9"/>
<keyword evidence="5 7" id="KW-0808">Transferase</keyword>
<keyword evidence="4 7" id="KW-0328">Glycosyltransferase</keyword>
<evidence type="ECO:0000256" key="7">
    <source>
        <dbReference type="HAMAP-Rule" id="MF_00484"/>
    </source>
</evidence>
<evidence type="ECO:0000256" key="3">
    <source>
        <dbReference type="ARBA" id="ARBA00010281"/>
    </source>
</evidence>
<comment type="similarity">
    <text evidence="3 7">Belongs to the glycosyltransferase 1 family. Bacterial/plant glycogen synthase subfamily.</text>
</comment>
<dbReference type="HAMAP" id="MF_00484">
    <property type="entry name" value="Glycogen_synth"/>
    <property type="match status" value="1"/>
</dbReference>
<proteinExistence type="inferred from homology"/>
<dbReference type="InterPro" id="IPR001296">
    <property type="entry name" value="Glyco_trans_1"/>
</dbReference>
<name>A0A2M7QBJ9_9BACT</name>
<dbReference type="PANTHER" id="PTHR45825:SF11">
    <property type="entry name" value="ALPHA AMYLASE DOMAIN-CONTAINING PROTEIN"/>
    <property type="match status" value="1"/>
</dbReference>
<evidence type="ECO:0000256" key="6">
    <source>
        <dbReference type="ARBA" id="ARBA00023056"/>
    </source>
</evidence>
<evidence type="ECO:0000256" key="1">
    <source>
        <dbReference type="ARBA" id="ARBA00001478"/>
    </source>
</evidence>
<protein>
    <recommendedName>
        <fullName evidence="7">Glycogen synthase</fullName>
        <ecNumber evidence="7">2.4.1.21</ecNumber>
    </recommendedName>
    <alternativeName>
        <fullName evidence="7">Starch [bacterial glycogen] synthase</fullName>
    </alternativeName>
</protein>
<evidence type="ECO:0000256" key="5">
    <source>
        <dbReference type="ARBA" id="ARBA00022679"/>
    </source>
</evidence>
<dbReference type="InterPro" id="IPR011835">
    <property type="entry name" value="GS/SS"/>
</dbReference>
<evidence type="ECO:0000259" key="9">
    <source>
        <dbReference type="Pfam" id="PF08323"/>
    </source>
</evidence>
<dbReference type="Pfam" id="PF08323">
    <property type="entry name" value="Glyco_transf_5"/>
    <property type="match status" value="1"/>
</dbReference>
<feature type="domain" description="Glycosyl transferase family 1" evidence="8">
    <location>
        <begin position="339"/>
        <end position="491"/>
    </location>
</feature>
<dbReference type="UniPathway" id="UPA00164"/>
<dbReference type="InterPro" id="IPR013534">
    <property type="entry name" value="Starch_synth_cat_dom"/>
</dbReference>
<dbReference type="GO" id="GO:0009011">
    <property type="term" value="F:alpha-1,4-glucan glucosyltransferase (ADP-glucose donor) activity"/>
    <property type="evidence" value="ECO:0007669"/>
    <property type="project" value="UniProtKB-UniRule"/>
</dbReference>
<comment type="catalytic activity">
    <reaction evidence="1 7">
        <text>[(1-&gt;4)-alpha-D-glucosyl](n) + ADP-alpha-D-glucose = [(1-&gt;4)-alpha-D-glucosyl](n+1) + ADP + H(+)</text>
        <dbReference type="Rhea" id="RHEA:18189"/>
        <dbReference type="Rhea" id="RHEA-COMP:9584"/>
        <dbReference type="Rhea" id="RHEA-COMP:9587"/>
        <dbReference type="ChEBI" id="CHEBI:15378"/>
        <dbReference type="ChEBI" id="CHEBI:15444"/>
        <dbReference type="ChEBI" id="CHEBI:57498"/>
        <dbReference type="ChEBI" id="CHEBI:456216"/>
        <dbReference type="EC" id="2.4.1.21"/>
    </reaction>
</comment>
<dbReference type="SUPFAM" id="SSF53756">
    <property type="entry name" value="UDP-Glycosyltransferase/glycogen phosphorylase"/>
    <property type="match status" value="1"/>
</dbReference>
<dbReference type="GO" id="GO:0005978">
    <property type="term" value="P:glycogen biosynthetic process"/>
    <property type="evidence" value="ECO:0007669"/>
    <property type="project" value="UniProtKB-UniRule"/>
</dbReference>
<dbReference type="EC" id="2.4.1.21" evidence="7"/>
<dbReference type="Gene3D" id="3.40.50.2000">
    <property type="entry name" value="Glycogen Phosphorylase B"/>
    <property type="match status" value="2"/>
</dbReference>
<keyword evidence="6 7" id="KW-0320">Glycogen biosynthesis</keyword>
<comment type="function">
    <text evidence="2 7">Synthesizes alpha-1,4-glucan chains using ADP-glucose.</text>
</comment>
<sequence length="549" mass="62553">MIWSVSMDRTVFGTYHPLMRILFLAAETAPFVTVGGLSQVTKFLSRALIGHGYDVRVFTPFYGSIDREELESHWKLSGQGKILQVPASTVGVPRSVSKEGEDEMESVECGVVSYVGGDDDPQVTFLQNREYYELRANVFGYADDHVRFALMSKGCLEWLLTIDEARRNGDKEVWWPDVIHCHDWHAGYFVDLARRDPRYCQVLKDVAIVFTVHNFRYQGNGEMRYLPSDERDDGLEQIAAFDDPRLLKQNPLRRGLLYSDAVTTVSPTHALEVLTEEYAEGLLDTLVQVRGRLSGILNGLDTEKFNPGRDPYVKRHYSRRRFVSARGANKMDLQRQFSLPMDREVPLLGYVGRLDQQKGLDLLVESVGRLMEERDDVQLVVVGGGDDRYRRELDDLRSRFSDRVGLHLLPDFHIMPRKIFAGADLILIPSHFEPGGIVALEALRYGAVPLVRRTGGLNDSVEDFDPDTRQGNGFSFRGLDAWSMFAALVEALTVYRQPSLWHRLVENAMSCDFSWDYAAIEYGDWYARVLSSRKPPLKLNILSRIKKTL</sequence>
<dbReference type="PANTHER" id="PTHR45825">
    <property type="entry name" value="GRANULE-BOUND STARCH SYNTHASE 1, CHLOROPLASTIC/AMYLOPLASTIC"/>
    <property type="match status" value="1"/>
</dbReference>
<feature type="domain" description="Starch synthase catalytic" evidence="9">
    <location>
        <begin position="20"/>
        <end position="286"/>
    </location>
</feature>
<gene>
    <name evidence="7" type="primary">glgA</name>
    <name evidence="10" type="ORF">COY93_01425</name>
</gene>
<evidence type="ECO:0000259" key="8">
    <source>
        <dbReference type="Pfam" id="PF00534"/>
    </source>
</evidence>
<dbReference type="Proteomes" id="UP000230973">
    <property type="component" value="Unassembled WGS sequence"/>
</dbReference>
<dbReference type="Pfam" id="PF00534">
    <property type="entry name" value="Glycos_transf_1"/>
    <property type="match status" value="1"/>
</dbReference>
<dbReference type="EMBL" id="PFLC01000017">
    <property type="protein sequence ID" value="PIY63076.1"/>
    <property type="molecule type" value="Genomic_DNA"/>
</dbReference>
<evidence type="ECO:0000256" key="2">
    <source>
        <dbReference type="ARBA" id="ARBA00002764"/>
    </source>
</evidence>
<accession>A0A2M7QBJ9</accession>
<comment type="pathway">
    <text evidence="7">Glycan biosynthesis; glycogen biosynthesis.</text>
</comment>
<comment type="caution">
    <text evidence="10">The sequence shown here is derived from an EMBL/GenBank/DDBJ whole genome shotgun (WGS) entry which is preliminary data.</text>
</comment>
<evidence type="ECO:0000313" key="10">
    <source>
        <dbReference type="EMBL" id="PIY63076.1"/>
    </source>
</evidence>
<evidence type="ECO:0000313" key="11">
    <source>
        <dbReference type="Proteomes" id="UP000230973"/>
    </source>
</evidence>
<dbReference type="GO" id="GO:0004373">
    <property type="term" value="F:alpha-1,4-glucan glucosyltransferase (UDP-glucose donor) activity"/>
    <property type="evidence" value="ECO:0007669"/>
    <property type="project" value="InterPro"/>
</dbReference>
<dbReference type="NCBIfam" id="TIGR02095">
    <property type="entry name" value="glgA"/>
    <property type="match status" value="1"/>
</dbReference>
<comment type="caution">
    <text evidence="7">Lacks conserved residue(s) required for the propagation of feature annotation.</text>
</comment>
<reference evidence="11" key="1">
    <citation type="submission" date="2017-09" db="EMBL/GenBank/DDBJ databases">
        <title>Depth-based differentiation of microbial function through sediment-hosted aquifers and enrichment of novel symbionts in the deep terrestrial subsurface.</title>
        <authorList>
            <person name="Probst A.J."/>
            <person name="Ladd B."/>
            <person name="Jarett J.K."/>
            <person name="Geller-Mcgrath D.E."/>
            <person name="Sieber C.M.K."/>
            <person name="Emerson J.B."/>
            <person name="Anantharaman K."/>
            <person name="Thomas B.C."/>
            <person name="Malmstrom R."/>
            <person name="Stieglmeier M."/>
            <person name="Klingl A."/>
            <person name="Woyke T."/>
            <person name="Ryan C.M."/>
            <person name="Banfield J.F."/>
        </authorList>
    </citation>
    <scope>NUCLEOTIDE SEQUENCE [LARGE SCALE GENOMIC DNA]</scope>
</reference>
<evidence type="ECO:0000256" key="4">
    <source>
        <dbReference type="ARBA" id="ARBA00022676"/>
    </source>
</evidence>
<organism evidence="10 11">
    <name type="scientific">Candidatus Uhrbacteria bacterium CG_4_10_14_0_8_um_filter_58_22</name>
    <dbReference type="NCBI Taxonomy" id="1975029"/>
    <lineage>
        <taxon>Bacteria</taxon>
        <taxon>Candidatus Uhriibacteriota</taxon>
    </lineage>
</organism>
<dbReference type="CDD" id="cd03791">
    <property type="entry name" value="GT5_Glycogen_synthase_DULL1-like"/>
    <property type="match status" value="1"/>
</dbReference>